<dbReference type="SMART" id="SM00360">
    <property type="entry name" value="RRM"/>
    <property type="match status" value="1"/>
</dbReference>
<dbReference type="PANTHER" id="PTHR48025:SF1">
    <property type="entry name" value="RRM DOMAIN-CONTAINING PROTEIN"/>
    <property type="match status" value="1"/>
</dbReference>
<comment type="caution">
    <text evidence="4">The sequence shown here is derived from an EMBL/GenBank/DDBJ whole genome shotgun (WGS) entry which is preliminary data.</text>
</comment>
<dbReference type="GO" id="GO:0005634">
    <property type="term" value="C:nucleus"/>
    <property type="evidence" value="ECO:0007669"/>
    <property type="project" value="TreeGrafter"/>
</dbReference>
<dbReference type="PROSITE" id="PS50102">
    <property type="entry name" value="RRM"/>
    <property type="match status" value="1"/>
</dbReference>
<dbReference type="EMBL" id="JAIQCV010000006">
    <property type="protein sequence ID" value="KAH1091893.1"/>
    <property type="molecule type" value="Genomic_DNA"/>
</dbReference>
<gene>
    <name evidence="4" type="ORF">J1N35_019150</name>
</gene>
<sequence>MVRSGGGSPITVFVINISTSMHWKGLWKLFSYHGKVVDAFISEKTSKSGKRFGFMRFSYFVDAQRAIARLNGFVLLRKRIWVKVARKCSSRSCRERETVGVEVASFCESKSLADRIAGMGLGGISVKRIQCNHFLIKIPDDDLFDILKQKDWSYLKEFFIYIVPWLEKLVFSERITWIELYGVPLHCWNYETFKRIIGKWGKLVSLGENWLGVSNYEKVEMLISISQPQKLDEIVLLEVGDVRYSVNIKERGWSEEQMNEKIMGMAVESVSESKSGIGVESEKGAAGIQNDWLEGVKEKVFENVSDGKNCQKVLGEFNEGDNIAVGMGGVLSEDLGAGQINSGLDRAREDVVNMGLALVVGSGGGNSGLVDSEIGLGVSSLDGLHMSGGCYPEANQVSPNLSDIPEKEGRGFFHEVEEEFLNAIRSRRKKKQFNKKSCSMRDI</sequence>
<dbReference type="AlphaFoldDB" id="A0A9D3VSM4"/>
<reference evidence="4 5" key="1">
    <citation type="journal article" date="2021" name="Plant Biotechnol. J.">
        <title>Multi-omics assisted identification of the key and species-specific regulatory components of drought-tolerant mechanisms in Gossypium stocksii.</title>
        <authorList>
            <person name="Yu D."/>
            <person name="Ke L."/>
            <person name="Zhang D."/>
            <person name="Wu Y."/>
            <person name="Sun Y."/>
            <person name="Mei J."/>
            <person name="Sun J."/>
            <person name="Sun Y."/>
        </authorList>
    </citation>
    <scope>NUCLEOTIDE SEQUENCE [LARGE SCALE GENOMIC DNA]</scope>
    <source>
        <strain evidence="5">cv. E1</strain>
        <tissue evidence="4">Leaf</tissue>
    </source>
</reference>
<organism evidence="4 5">
    <name type="scientific">Gossypium stocksii</name>
    <dbReference type="NCBI Taxonomy" id="47602"/>
    <lineage>
        <taxon>Eukaryota</taxon>
        <taxon>Viridiplantae</taxon>
        <taxon>Streptophyta</taxon>
        <taxon>Embryophyta</taxon>
        <taxon>Tracheophyta</taxon>
        <taxon>Spermatophyta</taxon>
        <taxon>Magnoliopsida</taxon>
        <taxon>eudicotyledons</taxon>
        <taxon>Gunneridae</taxon>
        <taxon>Pentapetalae</taxon>
        <taxon>rosids</taxon>
        <taxon>malvids</taxon>
        <taxon>Malvales</taxon>
        <taxon>Malvaceae</taxon>
        <taxon>Malvoideae</taxon>
        <taxon>Gossypium</taxon>
    </lineage>
</organism>
<dbReference type="CDD" id="cd00590">
    <property type="entry name" value="RRM_SF"/>
    <property type="match status" value="1"/>
</dbReference>
<evidence type="ECO:0000313" key="5">
    <source>
        <dbReference type="Proteomes" id="UP000828251"/>
    </source>
</evidence>
<protein>
    <recommendedName>
        <fullName evidence="3">RRM domain-containing protein</fullName>
    </recommendedName>
</protein>
<dbReference type="Proteomes" id="UP000828251">
    <property type="component" value="Unassembled WGS sequence"/>
</dbReference>
<dbReference type="InterPro" id="IPR000504">
    <property type="entry name" value="RRM_dom"/>
</dbReference>
<dbReference type="PANTHER" id="PTHR48025">
    <property type="entry name" value="OS02G0815200 PROTEIN"/>
    <property type="match status" value="1"/>
</dbReference>
<name>A0A9D3VSM4_9ROSI</name>
<proteinExistence type="predicted"/>
<dbReference type="Pfam" id="PF00076">
    <property type="entry name" value="RRM_1"/>
    <property type="match status" value="1"/>
</dbReference>
<accession>A0A9D3VSM4</accession>
<dbReference type="Gene3D" id="3.30.70.330">
    <property type="match status" value="1"/>
</dbReference>
<dbReference type="InterPro" id="IPR012677">
    <property type="entry name" value="Nucleotide-bd_a/b_plait_sf"/>
</dbReference>
<keyword evidence="5" id="KW-1185">Reference proteome</keyword>
<dbReference type="SUPFAM" id="SSF54928">
    <property type="entry name" value="RNA-binding domain, RBD"/>
    <property type="match status" value="1"/>
</dbReference>
<dbReference type="InterPro" id="IPR035979">
    <property type="entry name" value="RBD_domain_sf"/>
</dbReference>
<evidence type="ECO:0000313" key="4">
    <source>
        <dbReference type="EMBL" id="KAH1091893.1"/>
    </source>
</evidence>
<evidence type="ECO:0000256" key="1">
    <source>
        <dbReference type="ARBA" id="ARBA00022884"/>
    </source>
</evidence>
<keyword evidence="1 2" id="KW-0694">RNA-binding</keyword>
<evidence type="ECO:0000256" key="2">
    <source>
        <dbReference type="PROSITE-ProRule" id="PRU00176"/>
    </source>
</evidence>
<evidence type="ECO:0000259" key="3">
    <source>
        <dbReference type="PROSITE" id="PS50102"/>
    </source>
</evidence>
<dbReference type="OrthoDB" id="999103at2759"/>
<feature type="domain" description="RRM" evidence="3">
    <location>
        <begin position="10"/>
        <end position="87"/>
    </location>
</feature>
<dbReference type="InterPro" id="IPR050502">
    <property type="entry name" value="Euk_RNA-bind_prot"/>
</dbReference>
<dbReference type="GO" id="GO:0003729">
    <property type="term" value="F:mRNA binding"/>
    <property type="evidence" value="ECO:0007669"/>
    <property type="project" value="TreeGrafter"/>
</dbReference>